<feature type="domain" description="TNase-like" evidence="2">
    <location>
        <begin position="43"/>
        <end position="165"/>
    </location>
</feature>
<dbReference type="SMART" id="SM00318">
    <property type="entry name" value="SNc"/>
    <property type="match status" value="1"/>
</dbReference>
<dbReference type="InterPro" id="IPR016071">
    <property type="entry name" value="Staphylococal_nuclease_OB-fold"/>
</dbReference>
<organism evidence="3 4">
    <name type="scientific">Microvirga puerhi</name>
    <dbReference type="NCBI Taxonomy" id="2876078"/>
    <lineage>
        <taxon>Bacteria</taxon>
        <taxon>Pseudomonadati</taxon>
        <taxon>Pseudomonadota</taxon>
        <taxon>Alphaproteobacteria</taxon>
        <taxon>Hyphomicrobiales</taxon>
        <taxon>Methylobacteriaceae</taxon>
        <taxon>Microvirga</taxon>
    </lineage>
</organism>
<keyword evidence="4" id="KW-1185">Reference proteome</keyword>
<evidence type="ECO:0000259" key="2">
    <source>
        <dbReference type="PROSITE" id="PS50830"/>
    </source>
</evidence>
<evidence type="ECO:0000256" key="1">
    <source>
        <dbReference type="SAM" id="SignalP"/>
    </source>
</evidence>
<dbReference type="Proteomes" id="UP000704176">
    <property type="component" value="Unassembled WGS sequence"/>
</dbReference>
<accession>A0ABS7VTD3</accession>
<dbReference type="PANTHER" id="PTHR12302">
    <property type="entry name" value="EBNA2 BINDING PROTEIN P100"/>
    <property type="match status" value="1"/>
</dbReference>
<dbReference type="SUPFAM" id="SSF50199">
    <property type="entry name" value="Staphylococcal nuclease"/>
    <property type="match status" value="1"/>
</dbReference>
<dbReference type="Gene3D" id="2.40.50.90">
    <property type="match status" value="1"/>
</dbReference>
<name>A0ABS7VTD3_9HYPH</name>
<reference evidence="3 4" key="1">
    <citation type="submission" date="2021-09" db="EMBL/GenBank/DDBJ databases">
        <title>The complete genome sequence of a new microorganism.</title>
        <authorList>
            <person name="Zi Z."/>
        </authorList>
    </citation>
    <scope>NUCLEOTIDE SEQUENCE [LARGE SCALE GENOMIC DNA]</scope>
    <source>
        <strain evidence="3 4">WGZ8</strain>
    </source>
</reference>
<dbReference type="PROSITE" id="PS50830">
    <property type="entry name" value="TNASE_3"/>
    <property type="match status" value="1"/>
</dbReference>
<gene>
    <name evidence="3" type="ORF">K9B37_21420</name>
</gene>
<dbReference type="EMBL" id="JAIRBM010000023">
    <property type="protein sequence ID" value="MBZ6078823.1"/>
    <property type="molecule type" value="Genomic_DNA"/>
</dbReference>
<dbReference type="RefSeq" id="WP_224315575.1">
    <property type="nucleotide sequence ID" value="NZ_JAIRBM010000023.1"/>
</dbReference>
<feature type="signal peptide" evidence="1">
    <location>
        <begin position="1"/>
        <end position="28"/>
    </location>
</feature>
<keyword evidence="1" id="KW-0732">Signal</keyword>
<evidence type="ECO:0000313" key="4">
    <source>
        <dbReference type="Proteomes" id="UP000704176"/>
    </source>
</evidence>
<comment type="caution">
    <text evidence="3">The sequence shown here is derived from an EMBL/GenBank/DDBJ whole genome shotgun (WGS) entry which is preliminary data.</text>
</comment>
<evidence type="ECO:0000313" key="3">
    <source>
        <dbReference type="EMBL" id="MBZ6078823.1"/>
    </source>
</evidence>
<dbReference type="Pfam" id="PF00565">
    <property type="entry name" value="SNase"/>
    <property type="match status" value="1"/>
</dbReference>
<protein>
    <submittedName>
        <fullName evidence="3">Thermonuclease family protein</fullName>
    </submittedName>
</protein>
<sequence length="189" mass="20758">MNKIRSQLRQGARAYGVALILTAGTMSAATAQSAPPAPPMKVRVVDGDTFEDPSTRTVYRLAGVDACETDQRAALDGQPWPCGAVATAWLVQATLGKAVTCIPAGADAHRRILARCATQDHGDLAAAMIRAGIAVAYRYRGRPTEQAYADLEEQARKDRKGLWQSEFEMPWEYRQRRQQRHFTGSDQPD</sequence>
<dbReference type="InterPro" id="IPR035437">
    <property type="entry name" value="SNase_OB-fold_sf"/>
</dbReference>
<dbReference type="PANTHER" id="PTHR12302:SF26">
    <property type="entry name" value="BLR1266 PROTEIN"/>
    <property type="match status" value="1"/>
</dbReference>
<proteinExistence type="predicted"/>
<feature type="chain" id="PRO_5045482889" evidence="1">
    <location>
        <begin position="29"/>
        <end position="189"/>
    </location>
</feature>